<evidence type="ECO:0000313" key="3">
    <source>
        <dbReference type="EnsemblMetazoa" id="HelroP173616"/>
    </source>
</evidence>
<gene>
    <name evidence="3" type="primary">20204619</name>
    <name evidence="2" type="ORF">HELRODRAFT_173616</name>
</gene>
<dbReference type="EMBL" id="AMQM01004617">
    <property type="status" value="NOT_ANNOTATED_CDS"/>
    <property type="molecule type" value="Genomic_DNA"/>
</dbReference>
<proteinExistence type="predicted"/>
<feature type="compositionally biased region" description="Polar residues" evidence="1">
    <location>
        <begin position="84"/>
        <end position="101"/>
    </location>
</feature>
<reference evidence="4" key="1">
    <citation type="submission" date="2012-12" db="EMBL/GenBank/DDBJ databases">
        <authorList>
            <person name="Hellsten U."/>
            <person name="Grimwood J."/>
            <person name="Chapman J.A."/>
            <person name="Shapiro H."/>
            <person name="Aerts A."/>
            <person name="Otillar R.P."/>
            <person name="Terry A.Y."/>
            <person name="Boore J.L."/>
            <person name="Simakov O."/>
            <person name="Marletaz F."/>
            <person name="Cho S.-J."/>
            <person name="Edsinger-Gonzales E."/>
            <person name="Havlak P."/>
            <person name="Kuo D.-H."/>
            <person name="Larsson T."/>
            <person name="Lv J."/>
            <person name="Arendt D."/>
            <person name="Savage R."/>
            <person name="Osoegawa K."/>
            <person name="de Jong P."/>
            <person name="Lindberg D.R."/>
            <person name="Seaver E.C."/>
            <person name="Weisblat D.A."/>
            <person name="Putnam N.H."/>
            <person name="Grigoriev I.V."/>
            <person name="Rokhsar D.S."/>
        </authorList>
    </citation>
    <scope>NUCLEOTIDE SEQUENCE</scope>
</reference>
<reference evidence="2 4" key="2">
    <citation type="journal article" date="2013" name="Nature">
        <title>Insights into bilaterian evolution from three spiralian genomes.</title>
        <authorList>
            <person name="Simakov O."/>
            <person name="Marletaz F."/>
            <person name="Cho S.J."/>
            <person name="Edsinger-Gonzales E."/>
            <person name="Havlak P."/>
            <person name="Hellsten U."/>
            <person name="Kuo D.H."/>
            <person name="Larsson T."/>
            <person name="Lv J."/>
            <person name="Arendt D."/>
            <person name="Savage R."/>
            <person name="Osoegawa K."/>
            <person name="de Jong P."/>
            <person name="Grimwood J."/>
            <person name="Chapman J.A."/>
            <person name="Shapiro H."/>
            <person name="Aerts A."/>
            <person name="Otillar R.P."/>
            <person name="Terry A.Y."/>
            <person name="Boore J.L."/>
            <person name="Grigoriev I.V."/>
            <person name="Lindberg D.R."/>
            <person name="Seaver E.C."/>
            <person name="Weisblat D.A."/>
            <person name="Putnam N.H."/>
            <person name="Rokhsar D.S."/>
        </authorList>
    </citation>
    <scope>NUCLEOTIDE SEQUENCE</scope>
</reference>
<dbReference type="AlphaFoldDB" id="T1F720"/>
<dbReference type="InParanoid" id="T1F720"/>
<dbReference type="GeneID" id="20204619"/>
<dbReference type="EnsemblMetazoa" id="HelroT173616">
    <property type="protein sequence ID" value="HelroP173616"/>
    <property type="gene ID" value="HelroG173616"/>
</dbReference>
<reference evidence="3" key="3">
    <citation type="submission" date="2015-06" db="UniProtKB">
        <authorList>
            <consortium name="EnsemblMetazoa"/>
        </authorList>
    </citation>
    <scope>IDENTIFICATION</scope>
</reference>
<evidence type="ECO:0000256" key="1">
    <source>
        <dbReference type="SAM" id="MobiDB-lite"/>
    </source>
</evidence>
<sequence>MTISWVRTSCGKQQAHIDFQCLKDDHDDGDDDVILNLQPNKCQNHVMNRDVIANDDGRGDGSDNRESDIIDSDCHPDLDVSLSGLKQPQQPQKRQSLSQYQPLVKDKSLANFLATSDLKNY</sequence>
<dbReference type="HOGENOM" id="CLU_2040607_0_0_1"/>
<protein>
    <submittedName>
        <fullName evidence="2 3">Uncharacterized protein</fullName>
    </submittedName>
</protein>
<organism evidence="3 4">
    <name type="scientific">Helobdella robusta</name>
    <name type="common">Californian leech</name>
    <dbReference type="NCBI Taxonomy" id="6412"/>
    <lineage>
        <taxon>Eukaryota</taxon>
        <taxon>Metazoa</taxon>
        <taxon>Spiralia</taxon>
        <taxon>Lophotrochozoa</taxon>
        <taxon>Annelida</taxon>
        <taxon>Clitellata</taxon>
        <taxon>Hirudinea</taxon>
        <taxon>Rhynchobdellida</taxon>
        <taxon>Glossiphoniidae</taxon>
        <taxon>Helobdella</taxon>
    </lineage>
</organism>
<dbReference type="KEGG" id="hro:HELRODRAFT_173616"/>
<feature type="region of interest" description="Disordered" evidence="1">
    <location>
        <begin position="48"/>
        <end position="101"/>
    </location>
</feature>
<keyword evidence="4" id="KW-1185">Reference proteome</keyword>
<evidence type="ECO:0000313" key="4">
    <source>
        <dbReference type="Proteomes" id="UP000015101"/>
    </source>
</evidence>
<dbReference type="EMBL" id="KB096633">
    <property type="protein sequence ID" value="ESO03329.1"/>
    <property type="molecule type" value="Genomic_DNA"/>
</dbReference>
<feature type="compositionally biased region" description="Basic and acidic residues" evidence="1">
    <location>
        <begin position="55"/>
        <end position="78"/>
    </location>
</feature>
<dbReference type="RefSeq" id="XP_009018477.1">
    <property type="nucleotide sequence ID" value="XM_009020229.1"/>
</dbReference>
<dbReference type="CTD" id="20204619"/>
<dbReference type="Proteomes" id="UP000015101">
    <property type="component" value="Unassembled WGS sequence"/>
</dbReference>
<evidence type="ECO:0000313" key="2">
    <source>
        <dbReference type="EMBL" id="ESO03329.1"/>
    </source>
</evidence>
<accession>T1F720</accession>
<dbReference type="EMBL" id="AMQM01004616">
    <property type="status" value="NOT_ANNOTATED_CDS"/>
    <property type="molecule type" value="Genomic_DNA"/>
</dbReference>
<name>T1F720_HELRO</name>